<protein>
    <submittedName>
        <fullName evidence="2">Uncharacterized protein</fullName>
    </submittedName>
</protein>
<feature type="region of interest" description="Disordered" evidence="1">
    <location>
        <begin position="25"/>
        <end position="76"/>
    </location>
</feature>
<dbReference type="AlphaFoldDB" id="A0A0B5QTL6"/>
<evidence type="ECO:0000313" key="3">
    <source>
        <dbReference type="Proteomes" id="UP000031866"/>
    </source>
</evidence>
<reference evidence="3" key="1">
    <citation type="submission" date="2014-12" db="EMBL/GenBank/DDBJ databases">
        <title>Genome sequence of Clostridium beijerinckii strain 59B.</title>
        <authorList>
            <person name="Little G.T."/>
            <person name="Minton N.P."/>
        </authorList>
    </citation>
    <scope>NUCLEOTIDE SEQUENCE [LARGE SCALE GENOMIC DNA]</scope>
    <source>
        <strain evidence="3">59B</strain>
    </source>
</reference>
<dbReference type="STRING" id="1520.LF65_03627"/>
<dbReference type="Proteomes" id="UP000031866">
    <property type="component" value="Chromosome"/>
</dbReference>
<dbReference type="KEGG" id="cbei:LF65_03627"/>
<gene>
    <name evidence="2" type="ORF">LF65_03627</name>
</gene>
<feature type="compositionally biased region" description="Basic and acidic residues" evidence="1">
    <location>
        <begin position="46"/>
        <end position="57"/>
    </location>
</feature>
<evidence type="ECO:0000313" key="2">
    <source>
        <dbReference type="EMBL" id="AJH00184.1"/>
    </source>
</evidence>
<name>A0A0B5QTL6_CLOBE</name>
<accession>A0A0B5QTL6</accession>
<organism evidence="2 3">
    <name type="scientific">Clostridium beijerinckii</name>
    <name type="common">Clostridium MP</name>
    <dbReference type="NCBI Taxonomy" id="1520"/>
    <lineage>
        <taxon>Bacteria</taxon>
        <taxon>Bacillati</taxon>
        <taxon>Bacillota</taxon>
        <taxon>Clostridia</taxon>
        <taxon>Eubacteriales</taxon>
        <taxon>Clostridiaceae</taxon>
        <taxon>Clostridium</taxon>
    </lineage>
</organism>
<dbReference type="EMBL" id="CP010086">
    <property type="protein sequence ID" value="AJH00184.1"/>
    <property type="molecule type" value="Genomic_DNA"/>
</dbReference>
<proteinExistence type="predicted"/>
<feature type="compositionally biased region" description="Basic and acidic residues" evidence="1">
    <location>
        <begin position="25"/>
        <end position="37"/>
    </location>
</feature>
<sequence length="139" mass="16157">MIEIIDGRIYRVKNFAKYQNIKVKEKAKSEDNDKESKNNVVENEETNIRNDDKRESKVNSSDINKQDNISKEINDNISQNNIPIYLEVKKNKKAATTKKKEEVVNITDKENDEDDEMFRLSEGELTLGEGEQIIASWTF</sequence>
<evidence type="ECO:0000256" key="1">
    <source>
        <dbReference type="SAM" id="MobiDB-lite"/>
    </source>
</evidence>
<feature type="compositionally biased region" description="Basic and acidic residues" evidence="1">
    <location>
        <begin position="64"/>
        <end position="74"/>
    </location>
</feature>
<dbReference type="RefSeq" id="WP_041897813.1">
    <property type="nucleotide sequence ID" value="NZ_CP010086.2"/>
</dbReference>